<dbReference type="AlphaFoldDB" id="A0ABD2XGW8"/>
<dbReference type="Proteomes" id="UP001627154">
    <property type="component" value="Unassembled WGS sequence"/>
</dbReference>
<keyword evidence="2" id="KW-1185">Reference proteome</keyword>
<dbReference type="EMBL" id="JBJJXI010000026">
    <property type="protein sequence ID" value="KAL3404164.1"/>
    <property type="molecule type" value="Genomic_DNA"/>
</dbReference>
<name>A0ABD2XGW8_9HYME</name>
<evidence type="ECO:0000313" key="2">
    <source>
        <dbReference type="Proteomes" id="UP001627154"/>
    </source>
</evidence>
<organism evidence="1 2">
    <name type="scientific">Trichogramma kaykai</name>
    <dbReference type="NCBI Taxonomy" id="54128"/>
    <lineage>
        <taxon>Eukaryota</taxon>
        <taxon>Metazoa</taxon>
        <taxon>Ecdysozoa</taxon>
        <taxon>Arthropoda</taxon>
        <taxon>Hexapoda</taxon>
        <taxon>Insecta</taxon>
        <taxon>Pterygota</taxon>
        <taxon>Neoptera</taxon>
        <taxon>Endopterygota</taxon>
        <taxon>Hymenoptera</taxon>
        <taxon>Apocrita</taxon>
        <taxon>Proctotrupomorpha</taxon>
        <taxon>Chalcidoidea</taxon>
        <taxon>Trichogrammatidae</taxon>
        <taxon>Trichogramma</taxon>
    </lineage>
</organism>
<accession>A0ABD2XGW8</accession>
<sequence>MKSSAFGLRSSDRNHKHVFGPPVKSVRIKLSYGDRVSFLVRCDMFLDVFDLSARNGSFSLEIQRRRESFIYYIHGVSYHRETRVRALSRSVDDEREVNLNACFAWVIYPSKFTMSVRELIERDSSVLDVNTVSGCASGLQATQIYELMDQNFFQRSFDSSLTPVIYGPKVDDNYLPSINFVPPRPPARLGAPIRYFNKDLIGNPVQNQVANPVVNQQRPISVPAPAVQTASVQTKTKKNKGKKNKIKMSQAIQAEIKRNNSTSSSPVCQQATMIINAVGKNKRDSIQNSIKMYKKRKNHRQHAVNINNANKKIKRNLEDNTIVKQEEKKICLQSNANANLENSCTEHCINTNEERQIHLENSVNVDNEQDSEQAQRNFFKVFIEIGRLREKLDQLEQSLMESFKFT</sequence>
<gene>
    <name evidence="1" type="ORF">TKK_003147</name>
</gene>
<evidence type="ECO:0000313" key="1">
    <source>
        <dbReference type="EMBL" id="KAL3404164.1"/>
    </source>
</evidence>
<comment type="caution">
    <text evidence="1">The sequence shown here is derived from an EMBL/GenBank/DDBJ whole genome shotgun (WGS) entry which is preliminary data.</text>
</comment>
<proteinExistence type="predicted"/>
<protein>
    <submittedName>
        <fullName evidence="1">Uncharacterized protein</fullName>
    </submittedName>
</protein>
<reference evidence="1 2" key="1">
    <citation type="journal article" date="2024" name="bioRxiv">
        <title>A reference genome for Trichogramma kaykai: A tiny desert-dwelling parasitoid wasp with competing sex-ratio distorters.</title>
        <authorList>
            <person name="Culotta J."/>
            <person name="Lindsey A.R."/>
        </authorList>
    </citation>
    <scope>NUCLEOTIDE SEQUENCE [LARGE SCALE GENOMIC DNA]</scope>
    <source>
        <strain evidence="1 2">KSX58</strain>
    </source>
</reference>